<dbReference type="InterPro" id="IPR036890">
    <property type="entry name" value="HATPase_C_sf"/>
</dbReference>
<organism evidence="11 12">
    <name type="scientific">Luteibacter jiangsuensis</name>
    <dbReference type="NCBI Taxonomy" id="637577"/>
    <lineage>
        <taxon>Bacteria</taxon>
        <taxon>Pseudomonadati</taxon>
        <taxon>Pseudomonadota</taxon>
        <taxon>Gammaproteobacteria</taxon>
        <taxon>Lysobacterales</taxon>
        <taxon>Rhodanobacteraceae</taxon>
        <taxon>Luteibacter</taxon>
    </lineage>
</organism>
<dbReference type="Gene3D" id="3.30.565.10">
    <property type="entry name" value="Histidine kinase-like ATPase, C-terminal domain"/>
    <property type="match status" value="1"/>
</dbReference>
<dbReference type="InterPro" id="IPR000014">
    <property type="entry name" value="PAS"/>
</dbReference>
<dbReference type="Gene3D" id="3.30.450.20">
    <property type="entry name" value="PAS domain"/>
    <property type="match status" value="1"/>
</dbReference>
<dbReference type="CDD" id="cd00082">
    <property type="entry name" value="HisKA"/>
    <property type="match status" value="1"/>
</dbReference>
<feature type="domain" description="HAMP" evidence="10">
    <location>
        <begin position="111"/>
        <end position="164"/>
    </location>
</feature>
<dbReference type="InterPro" id="IPR003594">
    <property type="entry name" value="HATPase_dom"/>
</dbReference>
<feature type="transmembrane region" description="Helical" evidence="7">
    <location>
        <begin position="88"/>
        <end position="109"/>
    </location>
</feature>
<dbReference type="InterPro" id="IPR035965">
    <property type="entry name" value="PAS-like_dom_sf"/>
</dbReference>
<name>A0ABX0Q2N9_9GAMM</name>
<evidence type="ECO:0000256" key="5">
    <source>
        <dbReference type="ARBA" id="ARBA00022679"/>
    </source>
</evidence>
<evidence type="ECO:0000259" key="9">
    <source>
        <dbReference type="PROSITE" id="PS50112"/>
    </source>
</evidence>
<evidence type="ECO:0000259" key="10">
    <source>
        <dbReference type="PROSITE" id="PS50885"/>
    </source>
</evidence>
<dbReference type="PANTHER" id="PTHR43065:SF51">
    <property type="entry name" value="HISTIDINE KINASE"/>
    <property type="match status" value="1"/>
</dbReference>
<feature type="transmembrane region" description="Helical" evidence="7">
    <location>
        <begin position="62"/>
        <end position="82"/>
    </location>
</feature>
<keyword evidence="12" id="KW-1185">Reference proteome</keyword>
<dbReference type="PRINTS" id="PR00344">
    <property type="entry name" value="BCTRLSENSOR"/>
</dbReference>
<proteinExistence type="predicted"/>
<feature type="domain" description="PAS" evidence="9">
    <location>
        <begin position="169"/>
        <end position="229"/>
    </location>
</feature>
<keyword evidence="5" id="KW-0808">Transferase</keyword>
<keyword evidence="7" id="KW-0472">Membrane</keyword>
<dbReference type="SMART" id="SM00387">
    <property type="entry name" value="HATPase_c"/>
    <property type="match status" value="1"/>
</dbReference>
<dbReference type="EMBL" id="JAAQQR010000003">
    <property type="protein sequence ID" value="NID04779.1"/>
    <property type="molecule type" value="Genomic_DNA"/>
</dbReference>
<keyword evidence="4" id="KW-0597">Phosphoprotein</keyword>
<evidence type="ECO:0000256" key="2">
    <source>
        <dbReference type="ARBA" id="ARBA00004370"/>
    </source>
</evidence>
<dbReference type="SUPFAM" id="SSF55874">
    <property type="entry name" value="ATPase domain of HSP90 chaperone/DNA topoisomerase II/histidine kinase"/>
    <property type="match status" value="1"/>
</dbReference>
<comment type="caution">
    <text evidence="11">The sequence shown here is derived from an EMBL/GenBank/DDBJ whole genome shotgun (WGS) entry which is preliminary data.</text>
</comment>
<evidence type="ECO:0000259" key="8">
    <source>
        <dbReference type="PROSITE" id="PS50109"/>
    </source>
</evidence>
<sequence length="490" mass="52878">MATICKGRPRPWVSPGRPCIAVSKSCGPGPFWRRSPESSINLPFVGITLNLDARSTNLASGAMPAVGIVLLPVAAMGGTLVVVEGLSWQLRLGLFSLGMSLTLALAWVIGGRMLRTLGTITELLGALSEGDFSLRGHVRPGSDPLQGIVADVNLLSDALSKARRKRTETSRFLSKTVTALKDPVFVADDEGKLRLINAAARTLIDAESVAVLGRDLDSLGLTEAFNTPDNAIFHGRFPGGEGRWAVRQVAWRSDGREHRLVMLRDLSAALGQEERRAWQRLIRVLSHELNNSLAPIASLAGSLASLLEDRPAEEVRTDLHIGLDVIGRRADSLARFLSGYGRLARLPPPQSTLFRLDLALSRLALLERRIDVVVLGREPVVLYGDEDQLGQAFINLVRNAAEAALPVRGGVRLDWVTEGRRIRVVVEDDGMGLPDSDALFVPFFTTKPDGSGIGLSLTRLIVEAHGGTVELTNRPGARGAIATVRLPLPY</sequence>
<evidence type="ECO:0000313" key="12">
    <source>
        <dbReference type="Proteomes" id="UP001429601"/>
    </source>
</evidence>
<evidence type="ECO:0000256" key="4">
    <source>
        <dbReference type="ARBA" id="ARBA00022553"/>
    </source>
</evidence>
<dbReference type="Proteomes" id="UP001429601">
    <property type="component" value="Unassembled WGS sequence"/>
</dbReference>
<dbReference type="PROSITE" id="PS50112">
    <property type="entry name" value="PAS"/>
    <property type="match status" value="1"/>
</dbReference>
<dbReference type="InterPro" id="IPR005467">
    <property type="entry name" value="His_kinase_dom"/>
</dbReference>
<gene>
    <name evidence="11" type="ORF">HBF26_07765</name>
</gene>
<dbReference type="InterPro" id="IPR003661">
    <property type="entry name" value="HisK_dim/P_dom"/>
</dbReference>
<evidence type="ECO:0000256" key="6">
    <source>
        <dbReference type="ARBA" id="ARBA00022777"/>
    </source>
</evidence>
<dbReference type="PANTHER" id="PTHR43065">
    <property type="entry name" value="SENSOR HISTIDINE KINASE"/>
    <property type="match status" value="1"/>
</dbReference>
<dbReference type="Pfam" id="PF02518">
    <property type="entry name" value="HATPase_c"/>
    <property type="match status" value="1"/>
</dbReference>
<dbReference type="PROSITE" id="PS50109">
    <property type="entry name" value="HIS_KIN"/>
    <property type="match status" value="1"/>
</dbReference>
<protein>
    <recommendedName>
        <fullName evidence="3">histidine kinase</fullName>
        <ecNumber evidence="3">2.7.13.3</ecNumber>
    </recommendedName>
</protein>
<reference evidence="11 12" key="1">
    <citation type="journal article" date="2011" name="Curr. Microbiol.">
        <title>Luteibacter jiangsuensis sp. nov.: a methamidophos-degrading bacterium isolated from a methamidophos-manufacturing factory.</title>
        <authorList>
            <person name="Wang L."/>
            <person name="Wang G.L."/>
            <person name="Li S.P."/>
            <person name="Jiang J.D."/>
        </authorList>
    </citation>
    <scope>NUCLEOTIDE SEQUENCE [LARGE SCALE GENOMIC DNA]</scope>
    <source>
        <strain evidence="11 12">CGMCC 1.10133</strain>
    </source>
</reference>
<comment type="catalytic activity">
    <reaction evidence="1">
        <text>ATP + protein L-histidine = ADP + protein N-phospho-L-histidine.</text>
        <dbReference type="EC" id="2.7.13.3"/>
    </reaction>
</comment>
<dbReference type="SUPFAM" id="SSF55785">
    <property type="entry name" value="PYP-like sensor domain (PAS domain)"/>
    <property type="match status" value="1"/>
</dbReference>
<keyword evidence="7" id="KW-0812">Transmembrane</keyword>
<dbReference type="InterPro" id="IPR004358">
    <property type="entry name" value="Sig_transdc_His_kin-like_C"/>
</dbReference>
<evidence type="ECO:0000256" key="1">
    <source>
        <dbReference type="ARBA" id="ARBA00000085"/>
    </source>
</evidence>
<dbReference type="RefSeq" id="WP_167124752.1">
    <property type="nucleotide sequence ID" value="NZ_JAAQQR010000003.1"/>
</dbReference>
<evidence type="ECO:0000256" key="7">
    <source>
        <dbReference type="SAM" id="Phobius"/>
    </source>
</evidence>
<keyword evidence="6" id="KW-0418">Kinase</keyword>
<feature type="domain" description="Histidine kinase" evidence="8">
    <location>
        <begin position="284"/>
        <end position="490"/>
    </location>
</feature>
<dbReference type="PROSITE" id="PS50885">
    <property type="entry name" value="HAMP"/>
    <property type="match status" value="1"/>
</dbReference>
<dbReference type="EC" id="2.7.13.3" evidence="3"/>
<evidence type="ECO:0000256" key="3">
    <source>
        <dbReference type="ARBA" id="ARBA00012438"/>
    </source>
</evidence>
<comment type="subcellular location">
    <subcellularLocation>
        <location evidence="2">Membrane</location>
    </subcellularLocation>
</comment>
<accession>A0ABX0Q2N9</accession>
<dbReference type="InterPro" id="IPR003660">
    <property type="entry name" value="HAMP_dom"/>
</dbReference>
<evidence type="ECO:0000313" key="11">
    <source>
        <dbReference type="EMBL" id="NID04779.1"/>
    </source>
</evidence>
<keyword evidence="7" id="KW-1133">Transmembrane helix</keyword>